<dbReference type="Proteomes" id="UP000305067">
    <property type="component" value="Unassembled WGS sequence"/>
</dbReference>
<reference evidence="2 3" key="1">
    <citation type="journal article" date="2019" name="Nat. Ecol. Evol.">
        <title>Megaphylogeny resolves global patterns of mushroom evolution.</title>
        <authorList>
            <person name="Varga T."/>
            <person name="Krizsan K."/>
            <person name="Foldi C."/>
            <person name="Dima B."/>
            <person name="Sanchez-Garcia M."/>
            <person name="Sanchez-Ramirez S."/>
            <person name="Szollosi G.J."/>
            <person name="Szarkandi J.G."/>
            <person name="Papp V."/>
            <person name="Albert L."/>
            <person name="Andreopoulos W."/>
            <person name="Angelini C."/>
            <person name="Antonin V."/>
            <person name="Barry K.W."/>
            <person name="Bougher N.L."/>
            <person name="Buchanan P."/>
            <person name="Buyck B."/>
            <person name="Bense V."/>
            <person name="Catcheside P."/>
            <person name="Chovatia M."/>
            <person name="Cooper J."/>
            <person name="Damon W."/>
            <person name="Desjardin D."/>
            <person name="Finy P."/>
            <person name="Geml J."/>
            <person name="Haridas S."/>
            <person name="Hughes K."/>
            <person name="Justo A."/>
            <person name="Karasinski D."/>
            <person name="Kautmanova I."/>
            <person name="Kiss B."/>
            <person name="Kocsube S."/>
            <person name="Kotiranta H."/>
            <person name="LaButti K.M."/>
            <person name="Lechner B.E."/>
            <person name="Liimatainen K."/>
            <person name="Lipzen A."/>
            <person name="Lukacs Z."/>
            <person name="Mihaltcheva S."/>
            <person name="Morgado L.N."/>
            <person name="Niskanen T."/>
            <person name="Noordeloos M.E."/>
            <person name="Ohm R.A."/>
            <person name="Ortiz-Santana B."/>
            <person name="Ovrebo C."/>
            <person name="Racz N."/>
            <person name="Riley R."/>
            <person name="Savchenko A."/>
            <person name="Shiryaev A."/>
            <person name="Soop K."/>
            <person name="Spirin V."/>
            <person name="Szebenyi C."/>
            <person name="Tomsovsky M."/>
            <person name="Tulloss R.E."/>
            <person name="Uehling J."/>
            <person name="Grigoriev I.V."/>
            <person name="Vagvolgyi C."/>
            <person name="Papp T."/>
            <person name="Martin F.M."/>
            <person name="Miettinen O."/>
            <person name="Hibbett D.S."/>
            <person name="Nagy L.G."/>
        </authorList>
    </citation>
    <scope>NUCLEOTIDE SEQUENCE [LARGE SCALE GENOMIC DNA]</scope>
    <source>
        <strain evidence="2 3">CBS 309.79</strain>
    </source>
</reference>
<dbReference type="OrthoDB" id="3596986at2759"/>
<keyword evidence="3" id="KW-1185">Reference proteome</keyword>
<proteinExistence type="predicted"/>
<evidence type="ECO:0000256" key="1">
    <source>
        <dbReference type="SAM" id="MobiDB-lite"/>
    </source>
</evidence>
<organism evidence="2 3">
    <name type="scientific">Pterulicium gracile</name>
    <dbReference type="NCBI Taxonomy" id="1884261"/>
    <lineage>
        <taxon>Eukaryota</taxon>
        <taxon>Fungi</taxon>
        <taxon>Dikarya</taxon>
        <taxon>Basidiomycota</taxon>
        <taxon>Agaricomycotina</taxon>
        <taxon>Agaricomycetes</taxon>
        <taxon>Agaricomycetidae</taxon>
        <taxon>Agaricales</taxon>
        <taxon>Pleurotineae</taxon>
        <taxon>Pterulaceae</taxon>
        <taxon>Pterulicium</taxon>
    </lineage>
</organism>
<sequence>MWMLRRRGSREGWGGGEGRWCIWDRLCILRCRFLMCSLRQLGSSVSSLGSGTASSVAHSSGADGKGTRTVGVGLFLGGWGERYRGTKGDASSVLGGDTSSSPSEELPYPADEKPGMLGEDDDGRGLVSAGWGSMHDGSAIEVLGAEFVEKDIIASLGLRTRPQRLAEYAERKAAVCGEHNSQWIVKASSSSLKKRKRSKISVPTKAVQSVFVSPMEADSDVDEDDACRMKGRTLTLGFGGVKAVDTGFKYDARVMQRVLFRKSRKRRRADSTTSQSIPSAPMSILLEAEGGTRYFLRPLDSGEYDESKFDLLGPASSEADSVEMDVDADLKTPPTCVLRRELDESQFSFGLDGSVKIGSTQLEGSDEVEMSIRVCRWRSVPSGEVAS</sequence>
<feature type="region of interest" description="Disordered" evidence="1">
    <location>
        <begin position="89"/>
        <end position="120"/>
    </location>
</feature>
<evidence type="ECO:0000313" key="2">
    <source>
        <dbReference type="EMBL" id="TFL02139.1"/>
    </source>
</evidence>
<accession>A0A5C3QPA5</accession>
<evidence type="ECO:0000313" key="3">
    <source>
        <dbReference type="Proteomes" id="UP000305067"/>
    </source>
</evidence>
<dbReference type="EMBL" id="ML178823">
    <property type="protein sequence ID" value="TFL02139.1"/>
    <property type="molecule type" value="Genomic_DNA"/>
</dbReference>
<protein>
    <submittedName>
        <fullName evidence="2">Uncharacterized protein</fullName>
    </submittedName>
</protein>
<dbReference type="AlphaFoldDB" id="A0A5C3QPA5"/>
<gene>
    <name evidence="2" type="ORF">BDV98DRAFT_52580</name>
</gene>
<name>A0A5C3QPA5_9AGAR</name>
<dbReference type="STRING" id="1884261.A0A5C3QPA5"/>